<feature type="repeat" description="ANK" evidence="3">
    <location>
        <begin position="1133"/>
        <end position="1162"/>
    </location>
</feature>
<dbReference type="Pfam" id="PF24883">
    <property type="entry name" value="NPHP3_N"/>
    <property type="match status" value="1"/>
</dbReference>
<evidence type="ECO:0000256" key="1">
    <source>
        <dbReference type="ARBA" id="ARBA00022737"/>
    </source>
</evidence>
<keyword evidence="2 3" id="KW-0040">ANK repeat</keyword>
<dbReference type="SUPFAM" id="SSF52540">
    <property type="entry name" value="P-loop containing nucleoside triphosphate hydrolases"/>
    <property type="match status" value="1"/>
</dbReference>
<name>A0AAD6CID3_9EURO</name>
<dbReference type="InterPro" id="IPR036770">
    <property type="entry name" value="Ankyrin_rpt-contain_sf"/>
</dbReference>
<feature type="domain" description="Nephrocystin 3-like N-terminal" evidence="5">
    <location>
        <begin position="327"/>
        <end position="497"/>
    </location>
</feature>
<gene>
    <name evidence="6" type="ORF">N7494_010595</name>
</gene>
<dbReference type="SMART" id="SM00248">
    <property type="entry name" value="ANK"/>
    <property type="match status" value="14"/>
</dbReference>
<dbReference type="PANTHER" id="PTHR24198:SF194">
    <property type="entry name" value="INVERSIN-A"/>
    <property type="match status" value="1"/>
</dbReference>
<sequence>NNQATNRTKLLTVGNTKTSATLPGRQVLEVVPQAQSLPERQNGEARIQSNPLGSNAEDYELWTEALRSLKDEEKCNVETVVGDLHLDNANKKGLAADIQRKLDEAYPDQDRTSSIGKLLSVLNSFASVGDVAVSFDPAHAALPWAAVRSVLVILTANHELKGVMLAGMTEVAWLLVRCDTYQQLYMAPDATLRPPENTLSKLRASVVRAYAEIQSFLAFMVGRSKSKIKVDAAFKLGTARSHIDKLSANEKHLQQAADDCNKHCDLSSRSDLKSLRRLAAGFPVVQHQVELVLERMDAREEREILDWISPIPYGKHHISVREARTSGTCEWLLQSEKFCEWWNINSSAVLWLQGPIGTGKTFLTSMVIDHAMNYLEHSQDNAGLAYFYCNRNEGSRRDPLCVLQSYVRQLSTAVGRSGHMRKSLQVASDEARRQASHFGIKDCESQLLESVNGYYQTIFILDALDECEPGSRYQLIQALGDLVSKSDRLVKVFISSRPDVDIKNAFEYRSSIEILAMDNECDIEKFVNEEIEKPRQWGQISPHLQRDIVKAILDGSRGMFQWAYLQVKQVLELPTETDIRSRLGKLPPGLKNAYDEIYGKVTISPHAKVVVDRACKWVISACKPLSSDELLSAITIDCENDTSGFKKETDESCLQALCNNLLVLDSERRVWRVTHLSVVEYFEDHHWSLRQAHCHAAKVCLRLLNVKYKSPAYHINIEGPGDKHEAEVPNMNDVADQFQIYVQYHWMNHVRTYEEQVAKEEQGADPSLAELLKKFLGSPNESSLQYRTWYRFLDDTPWKRPRSSFLAEVDKRGISPEEVTIYAMCRFSLSILLRDWWDNAEITFRQENMNGQNLLTIAAAAGCKSICETLVKRGLKANITLSSEEYGRALAAAASRGHLDIARFLVEEGAEPDVVLSSGWYGSALAAAASREHFDIVQFLVEEGANPDLILSCGDYGSALVAAASRGHLGMARLLVEKGANPSLILSSGYYGSALAAAASRGHLGMARFLVKKGAEPDVVLSSGWYGSALAAAASQGHFDIVQFLIEEGANPDLILSCGDYGSVLAAAASRGYLGMAWLQVEKGANPNFILSSGHYGSALAAAASRGHLGMARFLVKKGAEPDVVLSSGWYGSALAAAASQGHFDIVQFLIEEGANPDLILSCGDYGSALAAAASRGMMDIVQFLVEKGAEPNLMLPNGIYGSALAAAACEGHIEVVKIFLQNDANATIADSREYWLTRNATLDGHNDLWGIPLQASAVFPHSAMGRTPLFFAAKKGHTNIVELLLIHHASPYIKDYYGSTAIFAAVRNGHVGVVKRLLELQESMDCKDGFGRSLFWWAKMSGNVAIFELLLGYSQNIGFSISKIDLDLEFRTVPSEGQQRSRAGCDVCTRDILDESSHYVCSLCSDFDVCVDCFEMGGRCLCHTDELVFKAA</sequence>
<evidence type="ECO:0000256" key="3">
    <source>
        <dbReference type="PROSITE-ProRule" id="PRU00023"/>
    </source>
</evidence>
<evidence type="ECO:0000259" key="5">
    <source>
        <dbReference type="Pfam" id="PF24883"/>
    </source>
</evidence>
<evidence type="ECO:0008006" key="8">
    <source>
        <dbReference type="Google" id="ProtNLM"/>
    </source>
</evidence>
<dbReference type="PROSITE" id="PS50297">
    <property type="entry name" value="ANK_REP_REGION"/>
    <property type="match status" value="4"/>
</dbReference>
<comment type="caution">
    <text evidence="6">The sequence shown here is derived from an EMBL/GenBank/DDBJ whole genome shotgun (WGS) entry which is preliminary data.</text>
</comment>
<accession>A0AAD6CID3</accession>
<dbReference type="Gene3D" id="1.25.40.20">
    <property type="entry name" value="Ankyrin repeat-containing domain"/>
    <property type="match status" value="2"/>
</dbReference>
<feature type="repeat" description="ANK" evidence="3">
    <location>
        <begin position="1265"/>
        <end position="1297"/>
    </location>
</feature>
<dbReference type="EMBL" id="JAQIZZ010000008">
    <property type="protein sequence ID" value="KAJ5523945.1"/>
    <property type="molecule type" value="Genomic_DNA"/>
</dbReference>
<dbReference type="SUPFAM" id="SSF48403">
    <property type="entry name" value="Ankyrin repeat"/>
    <property type="match status" value="2"/>
</dbReference>
<feature type="repeat" description="ANK" evidence="3">
    <location>
        <begin position="1028"/>
        <end position="1057"/>
    </location>
</feature>
<dbReference type="InterPro" id="IPR027417">
    <property type="entry name" value="P-loop_NTPase"/>
</dbReference>
<feature type="repeat" description="ANK" evidence="3">
    <location>
        <begin position="1298"/>
        <end position="1330"/>
    </location>
</feature>
<proteinExistence type="predicted"/>
<evidence type="ECO:0000313" key="6">
    <source>
        <dbReference type="EMBL" id="KAJ5523945.1"/>
    </source>
</evidence>
<reference evidence="6 7" key="1">
    <citation type="journal article" date="2023" name="IMA Fungus">
        <title>Comparative genomic study of the Penicillium genus elucidates a diverse pangenome and 15 lateral gene transfer events.</title>
        <authorList>
            <person name="Petersen C."/>
            <person name="Sorensen T."/>
            <person name="Nielsen M.R."/>
            <person name="Sondergaard T.E."/>
            <person name="Sorensen J.L."/>
            <person name="Fitzpatrick D.A."/>
            <person name="Frisvad J.C."/>
            <person name="Nielsen K.L."/>
        </authorList>
    </citation>
    <scope>NUCLEOTIDE SEQUENCE [LARGE SCALE GENOMIC DNA]</scope>
    <source>
        <strain evidence="6 7">IBT 35679</strain>
    </source>
</reference>
<evidence type="ECO:0000313" key="7">
    <source>
        <dbReference type="Proteomes" id="UP001220324"/>
    </source>
</evidence>
<dbReference type="Gene3D" id="3.40.50.300">
    <property type="entry name" value="P-loop containing nucleotide triphosphate hydrolases"/>
    <property type="match status" value="1"/>
</dbReference>
<feature type="non-terminal residue" evidence="6">
    <location>
        <position position="1"/>
    </location>
</feature>
<evidence type="ECO:0000256" key="2">
    <source>
        <dbReference type="ARBA" id="ARBA00023043"/>
    </source>
</evidence>
<protein>
    <recommendedName>
        <fullName evidence="8">NACHT domain-containing protein</fullName>
    </recommendedName>
</protein>
<keyword evidence="1" id="KW-0677">Repeat</keyword>
<feature type="repeat" description="ANK" evidence="3">
    <location>
        <begin position="1165"/>
        <end position="1197"/>
    </location>
</feature>
<organism evidence="6 7">
    <name type="scientific">Penicillium frequentans</name>
    <dbReference type="NCBI Taxonomy" id="3151616"/>
    <lineage>
        <taxon>Eukaryota</taxon>
        <taxon>Fungi</taxon>
        <taxon>Dikarya</taxon>
        <taxon>Ascomycota</taxon>
        <taxon>Pezizomycotina</taxon>
        <taxon>Eurotiomycetes</taxon>
        <taxon>Eurotiomycetidae</taxon>
        <taxon>Eurotiales</taxon>
        <taxon>Aspergillaceae</taxon>
        <taxon>Penicillium</taxon>
    </lineage>
</organism>
<dbReference type="InterPro" id="IPR056884">
    <property type="entry name" value="NPHP3-like_N"/>
</dbReference>
<dbReference type="Proteomes" id="UP001220324">
    <property type="component" value="Unassembled WGS sequence"/>
</dbReference>
<dbReference type="InterPro" id="IPR054471">
    <property type="entry name" value="GPIID_WHD"/>
</dbReference>
<dbReference type="PROSITE" id="PS50088">
    <property type="entry name" value="ANK_REPEAT"/>
    <property type="match status" value="5"/>
</dbReference>
<keyword evidence="7" id="KW-1185">Reference proteome</keyword>
<dbReference type="InterPro" id="IPR002110">
    <property type="entry name" value="Ankyrin_rpt"/>
</dbReference>
<feature type="domain" description="GPI inositol-deacylase winged helix" evidence="4">
    <location>
        <begin position="604"/>
        <end position="683"/>
    </location>
</feature>
<dbReference type="PANTHER" id="PTHR24198">
    <property type="entry name" value="ANKYRIN REPEAT AND PROTEIN KINASE DOMAIN-CONTAINING PROTEIN"/>
    <property type="match status" value="1"/>
</dbReference>
<dbReference type="Pfam" id="PF22939">
    <property type="entry name" value="WHD_GPIID"/>
    <property type="match status" value="1"/>
</dbReference>
<evidence type="ECO:0000259" key="4">
    <source>
        <dbReference type="Pfam" id="PF22939"/>
    </source>
</evidence>
<dbReference type="Pfam" id="PF12796">
    <property type="entry name" value="Ank_2"/>
    <property type="match status" value="5"/>
</dbReference>